<dbReference type="InterPro" id="IPR014951">
    <property type="entry name" value="DUF1822"/>
</dbReference>
<protein>
    <submittedName>
        <fullName evidence="3">DUF1822 domain-containing protein</fullName>
    </submittedName>
</protein>
<dbReference type="Proteomes" id="UP000226442">
    <property type="component" value="Unassembled WGS sequence"/>
</dbReference>
<evidence type="ECO:0000256" key="1">
    <source>
        <dbReference type="ARBA" id="ARBA00022549"/>
    </source>
</evidence>
<dbReference type="GO" id="GO:0030089">
    <property type="term" value="C:phycobilisome"/>
    <property type="evidence" value="ECO:0007669"/>
    <property type="project" value="UniProtKB-KW"/>
</dbReference>
<proteinExistence type="predicted"/>
<organism evidence="3 4">
    <name type="scientific">Tychonema bourrellyi FEM_GT703</name>
    <dbReference type="NCBI Taxonomy" id="2040638"/>
    <lineage>
        <taxon>Bacteria</taxon>
        <taxon>Bacillati</taxon>
        <taxon>Cyanobacteriota</taxon>
        <taxon>Cyanophyceae</taxon>
        <taxon>Oscillatoriophycideae</taxon>
        <taxon>Oscillatoriales</taxon>
        <taxon>Microcoleaceae</taxon>
        <taxon>Tychonema</taxon>
    </lineage>
</organism>
<dbReference type="AlphaFoldDB" id="A0A2G4F509"/>
<keyword evidence="2" id="KW-0605">Phycobilisome</keyword>
<keyword evidence="4" id="KW-1185">Reference proteome</keyword>
<keyword evidence="1" id="KW-0042">Antenna complex</keyword>
<accession>A0A2G4F509</accession>
<dbReference type="SUPFAM" id="SSF48371">
    <property type="entry name" value="ARM repeat"/>
    <property type="match status" value="1"/>
</dbReference>
<dbReference type="InterPro" id="IPR016024">
    <property type="entry name" value="ARM-type_fold"/>
</dbReference>
<gene>
    <name evidence="3" type="ORF">CP500_003255</name>
</gene>
<name>A0A2G4F509_9CYAN</name>
<sequence length="496" mass="55335">MFDLTKLQLVDSSDSCLVRLTIDQADQETAWHQAQDHSNPISRYNAYLNGVCLKTFMQWITELLAEEGLPQPSVWKRQDIASIWEFVNGTAIEIGDTRLVLIPSDQGDLEELFVPQEWVDMPNWTADYYLSVQVNLDGDDDEESWMEVLGFATHRQLKHEGRYNAGDRTYALSTQELTKSLLVMDITLGLNLQQKVPPLPSLSELESTELLHTLGNLSVYSPRLLVPFAQWASFLNNDECRQELYNQRLGIIEEPVLAAAPSVVVQSEANLVERLNTYIQAGWEAIDDIVERFGILDSGFMYAMEGGGYRYGGSSSQKGIPTLLDLLQSRNKSNQLRAAELLGGVGVGNQEAISALTQLLQTTQDDNDILKRQAALSLGKLDPKNSAAGVRIGKIMELTIQLDTVHVVLQITLLPQGTDKTNIELRVLPVPSTTSKTLPPNLELIILDEEGEVFWKEKAQNSRKNIPNYEFTAAVGDCFQVKVACDGFSITEDFII</sequence>
<dbReference type="OrthoDB" id="526290at2"/>
<dbReference type="InterPro" id="IPR011989">
    <property type="entry name" value="ARM-like"/>
</dbReference>
<evidence type="ECO:0000313" key="4">
    <source>
        <dbReference type="Proteomes" id="UP000226442"/>
    </source>
</evidence>
<dbReference type="Gene3D" id="1.25.10.10">
    <property type="entry name" value="Leucine-rich Repeat Variant"/>
    <property type="match status" value="1"/>
</dbReference>
<evidence type="ECO:0000256" key="2">
    <source>
        <dbReference type="ARBA" id="ARBA00022738"/>
    </source>
</evidence>
<reference evidence="3" key="1">
    <citation type="submission" date="2017-10" db="EMBL/GenBank/DDBJ databases">
        <title>Draft genome sequence of the planktic cyanobacteria Tychonema bourrellyi isolated from alpine lentic freshwater.</title>
        <authorList>
            <person name="Tett A."/>
            <person name="Armanini F."/>
            <person name="Asnicar F."/>
            <person name="Boscaini A."/>
            <person name="Pasolli E."/>
            <person name="Zolfo M."/>
            <person name="Donati C."/>
            <person name="Salmaso N."/>
            <person name="Segata N."/>
        </authorList>
    </citation>
    <scope>NUCLEOTIDE SEQUENCE</scope>
    <source>
        <strain evidence="3">FEM_GT703</strain>
    </source>
</reference>
<evidence type="ECO:0000313" key="3">
    <source>
        <dbReference type="EMBL" id="PHX56828.1"/>
    </source>
</evidence>
<comment type="caution">
    <text evidence="3">The sequence shown here is derived from an EMBL/GenBank/DDBJ whole genome shotgun (WGS) entry which is preliminary data.</text>
</comment>
<dbReference type="EMBL" id="NXIB02000011">
    <property type="protein sequence ID" value="PHX56828.1"/>
    <property type="molecule type" value="Genomic_DNA"/>
</dbReference>
<dbReference type="Pfam" id="PF08852">
    <property type="entry name" value="DUF1822"/>
    <property type="match status" value="1"/>
</dbReference>
<dbReference type="RefSeq" id="WP_096829588.1">
    <property type="nucleotide sequence ID" value="NZ_NXIB02000011.1"/>
</dbReference>